<evidence type="ECO:0000313" key="2">
    <source>
        <dbReference type="EMBL" id="TPE53820.1"/>
    </source>
</evidence>
<keyword evidence="1" id="KW-0472">Membrane</keyword>
<dbReference type="RefSeq" id="WP_140452399.1">
    <property type="nucleotide sequence ID" value="NZ_VFRP01000001.1"/>
</dbReference>
<proteinExistence type="predicted"/>
<feature type="transmembrane region" description="Helical" evidence="1">
    <location>
        <begin position="144"/>
        <end position="163"/>
    </location>
</feature>
<comment type="caution">
    <text evidence="2">The sequence shown here is derived from an EMBL/GenBank/DDBJ whole genome shotgun (WGS) entry which is preliminary data.</text>
</comment>
<reference evidence="2 3" key="1">
    <citation type="submission" date="2019-06" db="EMBL/GenBank/DDBJ databases">
        <title>A novel bacterium of genus Amaricoccus, isolated from marine sediment.</title>
        <authorList>
            <person name="Huang H."/>
            <person name="Mo K."/>
            <person name="Hu Y."/>
        </authorList>
    </citation>
    <scope>NUCLEOTIDE SEQUENCE [LARGE SCALE GENOMIC DNA]</scope>
    <source>
        <strain evidence="2 3">HB172011</strain>
    </source>
</reference>
<organism evidence="2 3">
    <name type="scientific">Amaricoccus solimangrovi</name>
    <dbReference type="NCBI Taxonomy" id="2589815"/>
    <lineage>
        <taxon>Bacteria</taxon>
        <taxon>Pseudomonadati</taxon>
        <taxon>Pseudomonadota</taxon>
        <taxon>Alphaproteobacteria</taxon>
        <taxon>Rhodobacterales</taxon>
        <taxon>Paracoccaceae</taxon>
        <taxon>Amaricoccus</taxon>
    </lineage>
</organism>
<dbReference type="Proteomes" id="UP000319255">
    <property type="component" value="Unassembled WGS sequence"/>
</dbReference>
<feature type="transmembrane region" description="Helical" evidence="1">
    <location>
        <begin position="27"/>
        <end position="53"/>
    </location>
</feature>
<accession>A0A501WYS8</accession>
<name>A0A501WYS8_9RHOB</name>
<keyword evidence="3" id="KW-1185">Reference proteome</keyword>
<feature type="transmembrane region" description="Helical" evidence="1">
    <location>
        <begin position="73"/>
        <end position="99"/>
    </location>
</feature>
<sequence>MTAPASRGLVAAMAEAYRRPRAAMAGLIARGITEGGALALLFIACALGFVASVPEAARRARALDIEDPVAGAVAAHLFAYLFLAPLLAYALAALAHLVARGFGARGGFFRARVAVFWSVLLGAPLALAMAALRSVAEMAGGLSPALLPLAGLAAFLFWLRLLAASFAEAEGFSATWRVGAVLGLAFGLVAVSLSMLTRGMTPPG</sequence>
<protein>
    <submittedName>
        <fullName evidence="2">YIP1 family protein</fullName>
    </submittedName>
</protein>
<gene>
    <name evidence="2" type="ORF">FJM51_01880</name>
</gene>
<dbReference type="AlphaFoldDB" id="A0A501WYS8"/>
<dbReference type="EMBL" id="VFRP01000001">
    <property type="protein sequence ID" value="TPE53820.1"/>
    <property type="molecule type" value="Genomic_DNA"/>
</dbReference>
<evidence type="ECO:0000256" key="1">
    <source>
        <dbReference type="SAM" id="Phobius"/>
    </source>
</evidence>
<keyword evidence="1" id="KW-0812">Transmembrane</keyword>
<feature type="transmembrane region" description="Helical" evidence="1">
    <location>
        <begin position="175"/>
        <end position="196"/>
    </location>
</feature>
<keyword evidence="1" id="KW-1133">Transmembrane helix</keyword>
<feature type="transmembrane region" description="Helical" evidence="1">
    <location>
        <begin position="111"/>
        <end position="132"/>
    </location>
</feature>
<evidence type="ECO:0000313" key="3">
    <source>
        <dbReference type="Proteomes" id="UP000319255"/>
    </source>
</evidence>